<gene>
    <name evidence="2" type="ORF">RHSIM_Rhsim12G0197100</name>
</gene>
<keyword evidence="1" id="KW-0732">Signal</keyword>
<feature type="chain" id="PRO_5032706971" evidence="1">
    <location>
        <begin position="20"/>
        <end position="108"/>
    </location>
</feature>
<protein>
    <submittedName>
        <fullName evidence="2">Uncharacterized protein</fullName>
    </submittedName>
</protein>
<evidence type="ECO:0000313" key="3">
    <source>
        <dbReference type="Proteomes" id="UP000626092"/>
    </source>
</evidence>
<dbReference type="EMBL" id="WJXA01000012">
    <property type="protein sequence ID" value="KAF7124712.1"/>
    <property type="molecule type" value="Genomic_DNA"/>
</dbReference>
<comment type="caution">
    <text evidence="2">The sequence shown here is derived from an EMBL/GenBank/DDBJ whole genome shotgun (WGS) entry which is preliminary data.</text>
</comment>
<sequence length="108" mass="11552">MGLIIILLVAQALLADAAADDQTVNESPCVSACRKRCFACYFRRCYVLPWCFNKCKAKCGAGVVSEALTALSTVQNTSAPNLHQIRRNLKSVQTVATMTATPNSPSGS</sequence>
<proteinExistence type="predicted"/>
<evidence type="ECO:0000313" key="2">
    <source>
        <dbReference type="EMBL" id="KAF7124712.1"/>
    </source>
</evidence>
<organism evidence="2 3">
    <name type="scientific">Rhododendron simsii</name>
    <name type="common">Sims's rhododendron</name>
    <dbReference type="NCBI Taxonomy" id="118357"/>
    <lineage>
        <taxon>Eukaryota</taxon>
        <taxon>Viridiplantae</taxon>
        <taxon>Streptophyta</taxon>
        <taxon>Embryophyta</taxon>
        <taxon>Tracheophyta</taxon>
        <taxon>Spermatophyta</taxon>
        <taxon>Magnoliopsida</taxon>
        <taxon>eudicotyledons</taxon>
        <taxon>Gunneridae</taxon>
        <taxon>Pentapetalae</taxon>
        <taxon>asterids</taxon>
        <taxon>Ericales</taxon>
        <taxon>Ericaceae</taxon>
        <taxon>Ericoideae</taxon>
        <taxon>Rhodoreae</taxon>
        <taxon>Rhododendron</taxon>
    </lineage>
</organism>
<dbReference type="Proteomes" id="UP000626092">
    <property type="component" value="Unassembled WGS sequence"/>
</dbReference>
<name>A0A834G678_RHOSS</name>
<feature type="signal peptide" evidence="1">
    <location>
        <begin position="1"/>
        <end position="19"/>
    </location>
</feature>
<evidence type="ECO:0000256" key="1">
    <source>
        <dbReference type="SAM" id="SignalP"/>
    </source>
</evidence>
<accession>A0A834G678</accession>
<keyword evidence="3" id="KW-1185">Reference proteome</keyword>
<reference evidence="2" key="1">
    <citation type="submission" date="2019-11" db="EMBL/GenBank/DDBJ databases">
        <authorList>
            <person name="Liu Y."/>
            <person name="Hou J."/>
            <person name="Li T.-Q."/>
            <person name="Guan C.-H."/>
            <person name="Wu X."/>
            <person name="Wu H.-Z."/>
            <person name="Ling F."/>
            <person name="Zhang R."/>
            <person name="Shi X.-G."/>
            <person name="Ren J.-P."/>
            <person name="Chen E.-F."/>
            <person name="Sun J.-M."/>
        </authorList>
    </citation>
    <scope>NUCLEOTIDE SEQUENCE</scope>
    <source>
        <strain evidence="2">Adult_tree_wgs_1</strain>
        <tissue evidence="2">Leaves</tissue>
    </source>
</reference>
<dbReference type="AlphaFoldDB" id="A0A834G678"/>
<dbReference type="OrthoDB" id="10309767at2759"/>